<dbReference type="InParanoid" id="I2H188"/>
<keyword evidence="8 11" id="KW-1133">Transmembrane helix</keyword>
<feature type="transmembrane region" description="Helical" evidence="11">
    <location>
        <begin position="71"/>
        <end position="89"/>
    </location>
</feature>
<name>I2H188_HENB6</name>
<feature type="transmembrane region" description="Helical" evidence="11">
    <location>
        <begin position="45"/>
        <end position="65"/>
    </location>
</feature>
<dbReference type="GeneID" id="14495120"/>
<keyword evidence="7" id="KW-0256">Endoplasmic reticulum</keyword>
<evidence type="ECO:0000256" key="10">
    <source>
        <dbReference type="SAM" id="MobiDB-lite"/>
    </source>
</evidence>
<dbReference type="GO" id="GO:0005789">
    <property type="term" value="C:endoplasmic reticulum membrane"/>
    <property type="evidence" value="ECO:0007669"/>
    <property type="project" value="UniProtKB-SubCell"/>
</dbReference>
<sequence length="222" mass="25278">MAKKKGNKNGNPQNVKVLPDTSKRNINSQNLKPNKETNNTNIKKSILNTPFHLIILLFLYTTQRHKFDEELLLYLLIPLQIIYTIFQFSSNFSNSNNSKKISKRTINLTLILVVPITMVFAAIPIGLLVILFGGPILENYKKTILLSLNLSNLLLPIIYLSFNKQISIDIGKQYAVSIFLGCWLSSIVIPLDWDRPWQMYPVPLMVGGYLGSILSYVLTDFF</sequence>
<dbReference type="eggNOG" id="KOG3144">
    <property type="taxonomic scope" value="Eukaryota"/>
</dbReference>
<dbReference type="HOGENOM" id="CLU_111662_0_0_1"/>
<comment type="pathway">
    <text evidence="2">Glycolipid biosynthesis; glycosylphosphatidylinositol-anchor biosynthesis.</text>
</comment>
<keyword evidence="5" id="KW-0337">GPI-anchor biosynthesis</keyword>
<gene>
    <name evidence="12" type="primary">TBLA0C03370</name>
    <name evidence="12" type="ORF">TBLA_0C03370</name>
</gene>
<keyword evidence="9 11" id="KW-0472">Membrane</keyword>
<dbReference type="KEGG" id="tbl:TBLA_0C03370"/>
<feature type="transmembrane region" description="Helical" evidence="11">
    <location>
        <begin position="174"/>
        <end position="193"/>
    </location>
</feature>
<evidence type="ECO:0000256" key="7">
    <source>
        <dbReference type="ARBA" id="ARBA00022824"/>
    </source>
</evidence>
<dbReference type="Proteomes" id="UP000002866">
    <property type="component" value="Chromosome 3"/>
</dbReference>
<feature type="transmembrane region" description="Helical" evidence="11">
    <location>
        <begin position="199"/>
        <end position="218"/>
    </location>
</feature>
<comment type="subcellular location">
    <subcellularLocation>
        <location evidence="1">Endoplasmic reticulum membrane</location>
        <topology evidence="1">Multi-pass membrane protein</topology>
    </subcellularLocation>
</comment>
<dbReference type="RefSeq" id="XP_004179659.1">
    <property type="nucleotide sequence ID" value="XM_004179611.1"/>
</dbReference>
<feature type="region of interest" description="Disordered" evidence="10">
    <location>
        <begin position="1"/>
        <end position="39"/>
    </location>
</feature>
<evidence type="ECO:0000256" key="11">
    <source>
        <dbReference type="SAM" id="Phobius"/>
    </source>
</evidence>
<accession>I2H188</accession>
<dbReference type="InterPro" id="IPR009580">
    <property type="entry name" value="GPI_biosynthesis_protein_Pig-F"/>
</dbReference>
<dbReference type="EMBL" id="HE806318">
    <property type="protein sequence ID" value="CCH60140.1"/>
    <property type="molecule type" value="Genomic_DNA"/>
</dbReference>
<dbReference type="Pfam" id="PF06699">
    <property type="entry name" value="PIG-F"/>
    <property type="match status" value="1"/>
</dbReference>
<evidence type="ECO:0000256" key="5">
    <source>
        <dbReference type="ARBA" id="ARBA00022502"/>
    </source>
</evidence>
<dbReference type="GO" id="GO:0006506">
    <property type="term" value="P:GPI anchor biosynthetic process"/>
    <property type="evidence" value="ECO:0007669"/>
    <property type="project" value="UniProtKB-UniPathway"/>
</dbReference>
<evidence type="ECO:0000256" key="3">
    <source>
        <dbReference type="ARBA" id="ARBA00007978"/>
    </source>
</evidence>
<reference evidence="12 13" key="1">
    <citation type="journal article" date="2011" name="Proc. Natl. Acad. Sci. U.S.A.">
        <title>Evolutionary erosion of yeast sex chromosomes by mating-type switching accidents.</title>
        <authorList>
            <person name="Gordon J.L."/>
            <person name="Armisen D."/>
            <person name="Proux-Wera E."/>
            <person name="Oheigeartaigh S.S."/>
            <person name="Byrne K.P."/>
            <person name="Wolfe K.H."/>
        </authorList>
    </citation>
    <scope>NUCLEOTIDE SEQUENCE [LARGE SCALE GENOMIC DNA]</scope>
    <source>
        <strain evidence="13">ATCC 34711 / CBS 6284 / DSM 70876 / NBRC 10599 / NRRL Y-10934 / UCD 77-7</strain>
    </source>
</reference>
<evidence type="ECO:0000256" key="8">
    <source>
        <dbReference type="ARBA" id="ARBA00022989"/>
    </source>
</evidence>
<evidence type="ECO:0000256" key="4">
    <source>
        <dbReference type="ARBA" id="ARBA00020927"/>
    </source>
</evidence>
<dbReference type="AlphaFoldDB" id="I2H188"/>
<keyword evidence="13" id="KW-1185">Reference proteome</keyword>
<dbReference type="UniPathway" id="UPA00196"/>
<evidence type="ECO:0000256" key="6">
    <source>
        <dbReference type="ARBA" id="ARBA00022692"/>
    </source>
</evidence>
<evidence type="ECO:0000256" key="2">
    <source>
        <dbReference type="ARBA" id="ARBA00004687"/>
    </source>
</evidence>
<evidence type="ECO:0000256" key="1">
    <source>
        <dbReference type="ARBA" id="ARBA00004477"/>
    </source>
</evidence>
<protein>
    <recommendedName>
        <fullName evidence="4">Glycosylphosphatidylinositol anchor biosynthesis protein 11</fullName>
    </recommendedName>
</protein>
<evidence type="ECO:0000313" key="12">
    <source>
        <dbReference type="EMBL" id="CCH60140.1"/>
    </source>
</evidence>
<keyword evidence="6 11" id="KW-0812">Transmembrane</keyword>
<feature type="transmembrane region" description="Helical" evidence="11">
    <location>
        <begin position="110"/>
        <end position="132"/>
    </location>
</feature>
<dbReference type="OrthoDB" id="17366at2759"/>
<evidence type="ECO:0000256" key="9">
    <source>
        <dbReference type="ARBA" id="ARBA00023136"/>
    </source>
</evidence>
<proteinExistence type="inferred from homology"/>
<dbReference type="STRING" id="1071380.I2H188"/>
<evidence type="ECO:0000313" key="13">
    <source>
        <dbReference type="Proteomes" id="UP000002866"/>
    </source>
</evidence>
<organism evidence="12 13">
    <name type="scientific">Henningerozyma blattae (strain ATCC 34711 / CBS 6284 / DSM 70876 / NBRC 10599 / NRRL Y-10934 / UCD 77-7)</name>
    <name type="common">Yeast</name>
    <name type="synonym">Tetrapisispora blattae</name>
    <dbReference type="NCBI Taxonomy" id="1071380"/>
    <lineage>
        <taxon>Eukaryota</taxon>
        <taxon>Fungi</taxon>
        <taxon>Dikarya</taxon>
        <taxon>Ascomycota</taxon>
        <taxon>Saccharomycotina</taxon>
        <taxon>Saccharomycetes</taxon>
        <taxon>Saccharomycetales</taxon>
        <taxon>Saccharomycetaceae</taxon>
        <taxon>Henningerozyma</taxon>
    </lineage>
</organism>
<feature type="compositionally biased region" description="Polar residues" evidence="10">
    <location>
        <begin position="24"/>
        <end position="39"/>
    </location>
</feature>
<feature type="transmembrane region" description="Helical" evidence="11">
    <location>
        <begin position="144"/>
        <end position="162"/>
    </location>
</feature>
<comment type="similarity">
    <text evidence="3">Belongs to the PIGF family.</text>
</comment>